<reference evidence="5 6" key="1">
    <citation type="journal article" date="2011" name="Stand. Genomic Sci.">
        <title>Complete genome sequence of Parvibaculum lavamentivorans type strain (DS-1(T)).</title>
        <authorList>
            <person name="Schleheck D."/>
            <person name="Weiss M."/>
            <person name="Pitluck S."/>
            <person name="Bruce D."/>
            <person name="Land M.L."/>
            <person name="Han S."/>
            <person name="Saunders E."/>
            <person name="Tapia R."/>
            <person name="Detter C."/>
            <person name="Brettin T."/>
            <person name="Han J."/>
            <person name="Woyke T."/>
            <person name="Goodwin L."/>
            <person name="Pennacchio L."/>
            <person name="Nolan M."/>
            <person name="Cook A.M."/>
            <person name="Kjelleberg S."/>
            <person name="Thomas T."/>
        </authorList>
    </citation>
    <scope>NUCLEOTIDE SEQUENCE [LARGE SCALE GENOMIC DNA]</scope>
    <source>
        <strain evidence="6">DS-1 / DSM 13023 / NCIMB 13966</strain>
    </source>
</reference>
<keyword evidence="2 5" id="KW-0808">Transferase</keyword>
<dbReference type="GO" id="GO:0016746">
    <property type="term" value="F:acyltransferase activity"/>
    <property type="evidence" value="ECO:0007669"/>
    <property type="project" value="UniProtKB-KW"/>
</dbReference>
<protein>
    <submittedName>
        <fullName evidence="5">Acetyl-CoA acetyltransferase</fullName>
    </submittedName>
</protein>
<gene>
    <name evidence="5" type="ordered locus">Plav_3240</name>
</gene>
<dbReference type="RefSeq" id="WP_012112173.1">
    <property type="nucleotide sequence ID" value="NC_009719.1"/>
</dbReference>
<dbReference type="InterPro" id="IPR016039">
    <property type="entry name" value="Thiolase-like"/>
</dbReference>
<dbReference type="STRING" id="402881.Plav_3240"/>
<dbReference type="NCBIfam" id="NF006104">
    <property type="entry name" value="PRK08257.1-3"/>
    <property type="match status" value="1"/>
</dbReference>
<dbReference type="Proteomes" id="UP000006377">
    <property type="component" value="Chromosome"/>
</dbReference>
<feature type="domain" description="Thiolase-like protein type 1 additional C-terminal" evidence="4">
    <location>
        <begin position="428"/>
        <end position="504"/>
    </location>
</feature>
<dbReference type="EMBL" id="CP000774">
    <property type="protein sequence ID" value="ABS64845.1"/>
    <property type="molecule type" value="Genomic_DNA"/>
</dbReference>
<dbReference type="Gene3D" id="3.40.47.10">
    <property type="match status" value="1"/>
</dbReference>
<dbReference type="HOGENOM" id="CLU_026848_1_0_5"/>
<keyword evidence="6" id="KW-1185">Reference proteome</keyword>
<name>A7HY62_PARL1</name>
<evidence type="ECO:0000256" key="2">
    <source>
        <dbReference type="ARBA" id="ARBA00022679"/>
    </source>
</evidence>
<organism evidence="5 6">
    <name type="scientific">Parvibaculum lavamentivorans (strain DS-1 / DSM 13023 / NCIMB 13966)</name>
    <dbReference type="NCBI Taxonomy" id="402881"/>
    <lineage>
        <taxon>Bacteria</taxon>
        <taxon>Pseudomonadati</taxon>
        <taxon>Pseudomonadota</taxon>
        <taxon>Alphaproteobacteria</taxon>
        <taxon>Hyphomicrobiales</taxon>
        <taxon>Parvibaculaceae</taxon>
        <taxon>Parvibaculum</taxon>
    </lineage>
</organism>
<evidence type="ECO:0000256" key="1">
    <source>
        <dbReference type="ARBA" id="ARBA00010982"/>
    </source>
</evidence>
<dbReference type="PANTHER" id="PTHR18919:SF139">
    <property type="entry name" value="THIOLASE-LIKE PROTEIN TYPE 1 ADDITIONAL C-TERMINAL DOMAIN-CONTAINING PROTEIN"/>
    <property type="match status" value="1"/>
</dbReference>
<evidence type="ECO:0000313" key="5">
    <source>
        <dbReference type="EMBL" id="ABS64845.1"/>
    </source>
</evidence>
<accession>A7HY62</accession>
<dbReference type="eggNOG" id="COG0183">
    <property type="taxonomic scope" value="Bacteria"/>
</dbReference>
<sequence>MSDIKLDDRMPVLVGCGQLVQKEKDVEKAKSPMHLMEDAARAAASDAGLGDKLWPIVDNVTVVRFITDSPDSGKLPFGRYPNAPKTLSNMLGANPARNCYGPTGGNTPQMLVNHTAELIANGETEVALVAGSECFGTMMRALGQGKMLPWNDDPGGERIDIGVEKAGVTDVEKRHKLQFPVNIYPMFENAIRGAAGRSVKDHQLAIGKLMAPFTEVAAKHPQAWFPVARTAEEIATPTDDNRYVGFPYTKYMNAIMQVDQAAAVVMMSVKKARELGIPQSKWVFLHGCADANDLWYPTERVNYHSSPAIRMMGKKAFAMSGWNIGDIDYFDLYSCFPSAVQIGRQELGIAEDDPRSLTVTGGLPYFGGAGNNYVMHSIATMMDKLRAKPGSKGLCTSNGWYVTKHGLGLYSTTPREGKWEREKPAAYQAEIDAEKHPKVDEKPSGKARIETYTVVHGRGGAEFAIVFGRLADTDARFVAHTPNDPATLADMVKRDQLGRTGTVASPADGSVNIFTPE</sequence>
<evidence type="ECO:0000256" key="3">
    <source>
        <dbReference type="ARBA" id="ARBA00023315"/>
    </source>
</evidence>
<dbReference type="Gene3D" id="2.40.50.840">
    <property type="match status" value="1"/>
</dbReference>
<dbReference type="Pfam" id="PF18313">
    <property type="entry name" value="TLP1_add_C"/>
    <property type="match status" value="1"/>
</dbReference>
<proteinExistence type="inferred from homology"/>
<evidence type="ECO:0000313" key="6">
    <source>
        <dbReference type="Proteomes" id="UP000006377"/>
    </source>
</evidence>
<dbReference type="OrthoDB" id="4470569at2"/>
<dbReference type="KEGG" id="pla:Plav_3240"/>
<dbReference type="PANTHER" id="PTHR18919">
    <property type="entry name" value="ACETYL-COA C-ACYLTRANSFERASE"/>
    <property type="match status" value="1"/>
</dbReference>
<dbReference type="AlphaFoldDB" id="A7HY62"/>
<keyword evidence="3" id="KW-0012">Acyltransferase</keyword>
<dbReference type="InterPro" id="IPR040771">
    <property type="entry name" value="TLP1_add_C"/>
</dbReference>
<evidence type="ECO:0000259" key="4">
    <source>
        <dbReference type="Pfam" id="PF18313"/>
    </source>
</evidence>
<dbReference type="SUPFAM" id="SSF53901">
    <property type="entry name" value="Thiolase-like"/>
    <property type="match status" value="2"/>
</dbReference>
<comment type="similarity">
    <text evidence="1">Belongs to the thiolase-like superfamily. Thiolase family.</text>
</comment>